<accession>A0A7J7G2R6</accession>
<dbReference type="InterPro" id="IPR038718">
    <property type="entry name" value="SNF2-like_sf"/>
</dbReference>
<feature type="domain" description="Helicase ATP-binding" evidence="4">
    <location>
        <begin position="215"/>
        <end position="379"/>
    </location>
</feature>
<dbReference type="PANTHER" id="PTHR45766">
    <property type="entry name" value="DNA ANNEALING HELICASE AND ENDONUCLEASE ZRANB3 FAMILY MEMBER"/>
    <property type="match status" value="1"/>
</dbReference>
<dbReference type="InterPro" id="IPR000330">
    <property type="entry name" value="SNF2_N"/>
</dbReference>
<dbReference type="GO" id="GO:0005524">
    <property type="term" value="F:ATP binding"/>
    <property type="evidence" value="ECO:0007669"/>
    <property type="project" value="InterPro"/>
</dbReference>
<reference evidence="5 6" key="2">
    <citation type="submission" date="2020-07" db="EMBL/GenBank/DDBJ databases">
        <title>Genome assembly of wild tea tree DASZ reveals pedigree and selection history of tea varieties.</title>
        <authorList>
            <person name="Zhang W."/>
        </authorList>
    </citation>
    <scope>NUCLEOTIDE SEQUENCE [LARGE SCALE GENOMIC DNA]</scope>
    <source>
        <strain evidence="6">cv. G240</strain>
        <tissue evidence="5">Leaf</tissue>
    </source>
</reference>
<dbReference type="GO" id="GO:0031297">
    <property type="term" value="P:replication fork processing"/>
    <property type="evidence" value="ECO:0007669"/>
    <property type="project" value="TreeGrafter"/>
</dbReference>
<gene>
    <name evidence="5" type="ORF">HYC85_030139</name>
</gene>
<dbReference type="SMART" id="SM00490">
    <property type="entry name" value="HELICc"/>
    <property type="match status" value="1"/>
</dbReference>
<evidence type="ECO:0000313" key="6">
    <source>
        <dbReference type="Proteomes" id="UP000593564"/>
    </source>
</evidence>
<feature type="region of interest" description="Disordered" evidence="3">
    <location>
        <begin position="994"/>
        <end position="1015"/>
    </location>
</feature>
<sequence length="1413" mass="158964">MEMTDEQRQRTEANRLAALAKRKALSEANTNQHPWKLFKCRKVSTFPDSTSTTLPRTKHPDLFPKPQQPTTHLPQKFRVRLEICSPDSFSATPVAVEGFPYPGEVACLEKLSDCLSNVVLSHHTQVHGGGKACVYKLGDYDEVLRCLKNYKTIEIEEIPWGTLNVVGRLSHSVVEGRWIPCRPEHLSDEKVDELIRKLPETLLDALLPFQLEGIRFGLQRGGRCLIADEMGLGKTLQAIAIACCFMSEGPILVVCPAILRFSWAEELERWLPFCLPADIHLVFGHQNNPVHLTRCPRVVVISYTMLHRLRTSMLEREWALLIVDESHHVRCSKKPSEPGEIKAVLDVATKINRIVLLSGTPSLSRPGLLGQNKYEFARTYCSVKFIQGCQGKTFQDFSRGVRLEELNVLLKQTVMIRRLKKHVLVQLPPKRRQIISLQLKRSNITSAMTARRLVKSDASGNDDPEEEPLEISDEHDDCGSCPGSFRILSKEEIGIAKLSGFFEWLSMHPIFSELDGADNMEFSISSHKMLIYAHYHKVLDGVQNMASSSRGLLTLFPELNESTREITGAVASEPQPNTSGFAPLNFPMRSVEQKMAVQSDVEANQYTLKSCVETMTAVTNLSNRLQSRTNEVQQLNAQLALLQRMYKDARAEISVLKAENKELKRKASFMFRFGGPPYAAEFVCDKGIGFVRIDGNTSPRDRQLAVKIAMIGIMAGGEGLDFSSAQHVVFLELPQNPSHMSQAEDRAHRRGQTKAVNIYVFCAKDTSDESRWRNLNRSLHRVSSTTDGKYGAIQEIENMASSSRGLLTLFPDLNESTGEITGMVAREPQPNTSGFAPLNFPMRSVEQKMAVQTDIEANQYTLKSCVETMTAVTNLSHRLQSRTNEVQQLNAQLALLQRMYKDARAEISVLKAENKELKRKATVMFRFGGPPYAAVEEQGVVESVSYLETAGNFENPTSEGATRSEVSGVERMQLPKFNSDPELLPIEECEEISEMDKKTEEQNETGANSSQDDSFHAEADMVSDLDIWTHSVPSRGLEANAFEAKTGCAEIISSHNLEEGCEGRNQLEEVSQYTGRIHLYCCIPGIDSRPRPLSENFRPEELDSPNLPANNNKTPHLTIKDNPAYRHALLAFINEWKNLRPIQRNRLLVKPLQLPLSIELCYLKESLNHDSGGLLRGKSKRRTTPLNEITHLLPSNAVWKKVHLRGGCDKKEKEYTQGWTVTGEPLCKLCQIPCKSKNAKTPDYLEDLFCNLICYEEYRLRTSQRFLRQELFQIEQGICTNCQLNCHKLVEHIKPLSYAKRQKYIEKAAPKLARRECRLENMRTLCVVCHADVTAAQCAQRRSARAKAKKQLKAIMNGLKNIQKTDQTDSNLKDEGCLENTDEELLIKVPGSAYSGAINGVTRTDKHDESANA</sequence>
<evidence type="ECO:0000313" key="5">
    <source>
        <dbReference type="EMBL" id="KAF5933968.1"/>
    </source>
</evidence>
<dbReference type="SUPFAM" id="SSF52540">
    <property type="entry name" value="P-loop containing nucleoside triphosphate hydrolases"/>
    <property type="match status" value="2"/>
</dbReference>
<dbReference type="CDD" id="cd18793">
    <property type="entry name" value="SF2_C_SNF"/>
    <property type="match status" value="1"/>
</dbReference>
<feature type="compositionally biased region" description="Acidic residues" evidence="3">
    <location>
        <begin position="460"/>
        <end position="476"/>
    </location>
</feature>
<dbReference type="InterPro" id="IPR027417">
    <property type="entry name" value="P-loop_NTPase"/>
</dbReference>
<evidence type="ECO:0000256" key="2">
    <source>
        <dbReference type="SAM" id="Coils"/>
    </source>
</evidence>
<dbReference type="Proteomes" id="UP000593564">
    <property type="component" value="Unassembled WGS sequence"/>
</dbReference>
<dbReference type="InterPro" id="IPR014001">
    <property type="entry name" value="Helicase_ATP-bd"/>
</dbReference>
<dbReference type="PROSITE" id="PS51192">
    <property type="entry name" value="HELICASE_ATP_BIND_1"/>
    <property type="match status" value="1"/>
</dbReference>
<dbReference type="GO" id="GO:0006281">
    <property type="term" value="P:DNA repair"/>
    <property type="evidence" value="ECO:0007669"/>
    <property type="project" value="TreeGrafter"/>
</dbReference>
<dbReference type="PANTHER" id="PTHR45766:SF5">
    <property type="entry name" value="SNF2 DOMAIN-CONTAINING PROTEIN _ HELICASE DOMAIN-CONTAINING PROTEIN _ HNH ENDONUCLEASE DOMAIN-CONTAINING PROTEIN"/>
    <property type="match status" value="1"/>
</dbReference>
<dbReference type="Pfam" id="PF00271">
    <property type="entry name" value="Helicase_C"/>
    <property type="match status" value="1"/>
</dbReference>
<evidence type="ECO:0000256" key="1">
    <source>
        <dbReference type="ARBA" id="ARBA00022801"/>
    </source>
</evidence>
<name>A0A7J7G2R6_CAMSI</name>
<dbReference type="FunFam" id="3.40.50.10810:FF:000065">
    <property type="entry name" value="SNF2 DNA repair protein, putative"/>
    <property type="match status" value="1"/>
</dbReference>
<dbReference type="InterPro" id="IPR049730">
    <property type="entry name" value="SNF2/RAD54-like_C"/>
</dbReference>
<reference evidence="6" key="1">
    <citation type="journal article" date="2020" name="Nat. Commun.">
        <title>Genome assembly of wild tea tree DASZ reveals pedigree and selection history of tea varieties.</title>
        <authorList>
            <person name="Zhang W."/>
            <person name="Zhang Y."/>
            <person name="Qiu H."/>
            <person name="Guo Y."/>
            <person name="Wan H."/>
            <person name="Zhang X."/>
            <person name="Scossa F."/>
            <person name="Alseekh S."/>
            <person name="Zhang Q."/>
            <person name="Wang P."/>
            <person name="Xu L."/>
            <person name="Schmidt M.H."/>
            <person name="Jia X."/>
            <person name="Li D."/>
            <person name="Zhu A."/>
            <person name="Guo F."/>
            <person name="Chen W."/>
            <person name="Ni D."/>
            <person name="Usadel B."/>
            <person name="Fernie A.R."/>
            <person name="Wen W."/>
        </authorList>
    </citation>
    <scope>NUCLEOTIDE SEQUENCE [LARGE SCALE GENOMIC DNA]</scope>
    <source>
        <strain evidence="6">cv. G240</strain>
    </source>
</reference>
<dbReference type="Pfam" id="PF00176">
    <property type="entry name" value="SNF2-rel_dom"/>
    <property type="match status" value="1"/>
</dbReference>
<dbReference type="Gene3D" id="3.40.50.10810">
    <property type="entry name" value="Tandem AAA-ATPase domain"/>
    <property type="match status" value="1"/>
</dbReference>
<feature type="region of interest" description="Disordered" evidence="3">
    <location>
        <begin position="453"/>
        <end position="477"/>
    </location>
</feature>
<protein>
    <recommendedName>
        <fullName evidence="4">Helicase ATP-binding domain-containing protein</fullName>
    </recommendedName>
</protein>
<keyword evidence="2" id="KW-0175">Coiled coil</keyword>
<dbReference type="GO" id="GO:0016787">
    <property type="term" value="F:hydrolase activity"/>
    <property type="evidence" value="ECO:0007669"/>
    <property type="project" value="UniProtKB-KW"/>
</dbReference>
<keyword evidence="6" id="KW-1185">Reference proteome</keyword>
<dbReference type="EMBL" id="JACBKZ010000014">
    <property type="protein sequence ID" value="KAF5933968.1"/>
    <property type="molecule type" value="Genomic_DNA"/>
</dbReference>
<proteinExistence type="predicted"/>
<feature type="region of interest" description="Disordered" evidence="3">
    <location>
        <begin position="49"/>
        <end position="70"/>
    </location>
</feature>
<organism evidence="5 6">
    <name type="scientific">Camellia sinensis</name>
    <name type="common">Tea plant</name>
    <name type="synonym">Thea sinensis</name>
    <dbReference type="NCBI Taxonomy" id="4442"/>
    <lineage>
        <taxon>Eukaryota</taxon>
        <taxon>Viridiplantae</taxon>
        <taxon>Streptophyta</taxon>
        <taxon>Embryophyta</taxon>
        <taxon>Tracheophyta</taxon>
        <taxon>Spermatophyta</taxon>
        <taxon>Magnoliopsida</taxon>
        <taxon>eudicotyledons</taxon>
        <taxon>Gunneridae</taxon>
        <taxon>Pentapetalae</taxon>
        <taxon>asterids</taxon>
        <taxon>Ericales</taxon>
        <taxon>Theaceae</taxon>
        <taxon>Camellia</taxon>
    </lineage>
</organism>
<dbReference type="Gene3D" id="3.40.50.300">
    <property type="entry name" value="P-loop containing nucleotide triphosphate hydrolases"/>
    <property type="match status" value="1"/>
</dbReference>
<dbReference type="GO" id="GO:0004520">
    <property type="term" value="F:DNA endonuclease activity"/>
    <property type="evidence" value="ECO:0007669"/>
    <property type="project" value="TreeGrafter"/>
</dbReference>
<evidence type="ECO:0000259" key="4">
    <source>
        <dbReference type="PROSITE" id="PS51192"/>
    </source>
</evidence>
<feature type="coiled-coil region" evidence="2">
    <location>
        <begin position="872"/>
        <end position="920"/>
    </location>
</feature>
<dbReference type="InterPro" id="IPR001650">
    <property type="entry name" value="Helicase_C-like"/>
</dbReference>
<dbReference type="GO" id="GO:0043596">
    <property type="term" value="C:nuclear replication fork"/>
    <property type="evidence" value="ECO:0007669"/>
    <property type="project" value="TreeGrafter"/>
</dbReference>
<dbReference type="SMART" id="SM00487">
    <property type="entry name" value="DEXDc"/>
    <property type="match status" value="1"/>
</dbReference>
<feature type="region of interest" description="Disordered" evidence="3">
    <location>
        <begin position="1099"/>
        <end position="1118"/>
    </location>
</feature>
<evidence type="ECO:0000256" key="3">
    <source>
        <dbReference type="SAM" id="MobiDB-lite"/>
    </source>
</evidence>
<feature type="coiled-coil region" evidence="2">
    <location>
        <begin position="618"/>
        <end position="666"/>
    </location>
</feature>
<keyword evidence="1" id="KW-0378">Hydrolase</keyword>
<comment type="caution">
    <text evidence="5">The sequence shown here is derived from an EMBL/GenBank/DDBJ whole genome shotgun (WGS) entry which is preliminary data.</text>
</comment>